<comment type="caution">
    <text evidence="1">The sequence shown here is derived from an EMBL/GenBank/DDBJ whole genome shotgun (WGS) entry which is preliminary data.</text>
</comment>
<protein>
    <submittedName>
        <fullName evidence="1">Uncharacterized protein</fullName>
    </submittedName>
</protein>
<name>A0ACB8Z0X2_CICIN</name>
<dbReference type="EMBL" id="CM042017">
    <property type="protein sequence ID" value="KAI3691385.1"/>
    <property type="molecule type" value="Genomic_DNA"/>
</dbReference>
<proteinExistence type="predicted"/>
<accession>A0ACB8Z0X2</accession>
<keyword evidence="2" id="KW-1185">Reference proteome</keyword>
<reference evidence="2" key="1">
    <citation type="journal article" date="2022" name="Mol. Ecol. Resour.">
        <title>The genomes of chicory, endive, great burdock and yacon provide insights into Asteraceae palaeo-polyploidization history and plant inulin production.</title>
        <authorList>
            <person name="Fan W."/>
            <person name="Wang S."/>
            <person name="Wang H."/>
            <person name="Wang A."/>
            <person name="Jiang F."/>
            <person name="Liu H."/>
            <person name="Zhao H."/>
            <person name="Xu D."/>
            <person name="Zhang Y."/>
        </authorList>
    </citation>
    <scope>NUCLEOTIDE SEQUENCE [LARGE SCALE GENOMIC DNA]</scope>
    <source>
        <strain evidence="2">cv. Punajuju</strain>
    </source>
</reference>
<dbReference type="Proteomes" id="UP001055811">
    <property type="component" value="Linkage Group LG09"/>
</dbReference>
<gene>
    <name evidence="1" type="ORF">L2E82_49744</name>
</gene>
<evidence type="ECO:0000313" key="1">
    <source>
        <dbReference type="EMBL" id="KAI3691385.1"/>
    </source>
</evidence>
<sequence>MKKKTGWTDRRMIACFGIPATNDRNTAPMNKLEIRLEERKTMVQIPKKQLQETRMRIEVVGQVNLNVHDYSHLMVMGPVNNLINECRQLNKEDTDLARPYDLQNGIGMAFEVESQKGLKDMSDKMKILLSRNTLLKDKLEKIKGESSEQRMTEMNGVEDKRKNYNISILEKRITRS</sequence>
<reference evidence="1 2" key="2">
    <citation type="journal article" date="2022" name="Mol. Ecol. Resour.">
        <title>The genomes of chicory, endive, great burdock and yacon provide insights into Asteraceae paleo-polyploidization history and plant inulin production.</title>
        <authorList>
            <person name="Fan W."/>
            <person name="Wang S."/>
            <person name="Wang H."/>
            <person name="Wang A."/>
            <person name="Jiang F."/>
            <person name="Liu H."/>
            <person name="Zhao H."/>
            <person name="Xu D."/>
            <person name="Zhang Y."/>
        </authorList>
    </citation>
    <scope>NUCLEOTIDE SEQUENCE [LARGE SCALE GENOMIC DNA]</scope>
    <source>
        <strain evidence="2">cv. Punajuju</strain>
        <tissue evidence="1">Leaves</tissue>
    </source>
</reference>
<evidence type="ECO:0000313" key="2">
    <source>
        <dbReference type="Proteomes" id="UP001055811"/>
    </source>
</evidence>
<organism evidence="1 2">
    <name type="scientific">Cichorium intybus</name>
    <name type="common">Chicory</name>
    <dbReference type="NCBI Taxonomy" id="13427"/>
    <lineage>
        <taxon>Eukaryota</taxon>
        <taxon>Viridiplantae</taxon>
        <taxon>Streptophyta</taxon>
        <taxon>Embryophyta</taxon>
        <taxon>Tracheophyta</taxon>
        <taxon>Spermatophyta</taxon>
        <taxon>Magnoliopsida</taxon>
        <taxon>eudicotyledons</taxon>
        <taxon>Gunneridae</taxon>
        <taxon>Pentapetalae</taxon>
        <taxon>asterids</taxon>
        <taxon>campanulids</taxon>
        <taxon>Asterales</taxon>
        <taxon>Asteraceae</taxon>
        <taxon>Cichorioideae</taxon>
        <taxon>Cichorieae</taxon>
        <taxon>Cichoriinae</taxon>
        <taxon>Cichorium</taxon>
    </lineage>
</organism>